<dbReference type="Gene3D" id="4.10.240.10">
    <property type="entry name" value="Zn(2)-C6 fungal-type DNA-binding domain"/>
    <property type="match status" value="1"/>
</dbReference>
<dbReference type="KEGG" id="pchm:VFPPC_03877"/>
<feature type="region of interest" description="Disordered" evidence="4">
    <location>
        <begin position="444"/>
        <end position="475"/>
    </location>
</feature>
<dbReference type="GO" id="GO:0003677">
    <property type="term" value="F:DNA binding"/>
    <property type="evidence" value="ECO:0007669"/>
    <property type="project" value="InterPro"/>
</dbReference>
<accession>A0A179F2M5</accession>
<organism evidence="6 7">
    <name type="scientific">Pochonia chlamydosporia 170</name>
    <dbReference type="NCBI Taxonomy" id="1380566"/>
    <lineage>
        <taxon>Eukaryota</taxon>
        <taxon>Fungi</taxon>
        <taxon>Dikarya</taxon>
        <taxon>Ascomycota</taxon>
        <taxon>Pezizomycotina</taxon>
        <taxon>Sordariomycetes</taxon>
        <taxon>Hypocreomycetidae</taxon>
        <taxon>Hypocreales</taxon>
        <taxon>Clavicipitaceae</taxon>
        <taxon>Pochonia</taxon>
    </lineage>
</organism>
<keyword evidence="7" id="KW-1185">Reference proteome</keyword>
<name>A0A179F2M5_METCM</name>
<dbReference type="SMART" id="SM00066">
    <property type="entry name" value="GAL4"/>
    <property type="match status" value="1"/>
</dbReference>
<comment type="subcellular location">
    <subcellularLocation>
        <location evidence="1">Nucleus</location>
    </subcellularLocation>
</comment>
<feature type="region of interest" description="Disordered" evidence="4">
    <location>
        <begin position="1"/>
        <end position="35"/>
    </location>
</feature>
<comment type="caution">
    <text evidence="6">The sequence shown here is derived from an EMBL/GenBank/DDBJ whole genome shotgun (WGS) entry which is preliminary data.</text>
</comment>
<evidence type="ECO:0000259" key="5">
    <source>
        <dbReference type="PROSITE" id="PS50048"/>
    </source>
</evidence>
<dbReference type="STRING" id="1380566.A0A179F2M5"/>
<protein>
    <submittedName>
        <fullName evidence="6">Fungal specific transcription factor domain-containing protein</fullName>
    </submittedName>
</protein>
<evidence type="ECO:0000256" key="2">
    <source>
        <dbReference type="ARBA" id="ARBA00022723"/>
    </source>
</evidence>
<dbReference type="EMBL" id="LSBJ02000002">
    <property type="protein sequence ID" value="OAQ59668.1"/>
    <property type="molecule type" value="Genomic_DNA"/>
</dbReference>
<dbReference type="InterPro" id="IPR050613">
    <property type="entry name" value="Sec_Metabolite_Reg"/>
</dbReference>
<evidence type="ECO:0000313" key="7">
    <source>
        <dbReference type="Proteomes" id="UP000078397"/>
    </source>
</evidence>
<keyword evidence="2" id="KW-0479">Metal-binding</keyword>
<feature type="region of interest" description="Disordered" evidence="4">
    <location>
        <begin position="672"/>
        <end position="697"/>
    </location>
</feature>
<feature type="compositionally biased region" description="Polar residues" evidence="4">
    <location>
        <begin position="15"/>
        <end position="32"/>
    </location>
</feature>
<gene>
    <name evidence="6" type="ORF">VFPPC_03877</name>
</gene>
<dbReference type="Pfam" id="PF00172">
    <property type="entry name" value="Zn_clus"/>
    <property type="match status" value="1"/>
</dbReference>
<evidence type="ECO:0000313" key="6">
    <source>
        <dbReference type="EMBL" id="OAQ59668.1"/>
    </source>
</evidence>
<feature type="compositionally biased region" description="Low complexity" evidence="4">
    <location>
        <begin position="459"/>
        <end position="471"/>
    </location>
</feature>
<evidence type="ECO:0000256" key="1">
    <source>
        <dbReference type="ARBA" id="ARBA00004123"/>
    </source>
</evidence>
<dbReference type="InterPro" id="IPR001138">
    <property type="entry name" value="Zn2Cys6_DnaBD"/>
</dbReference>
<dbReference type="Pfam" id="PF04082">
    <property type="entry name" value="Fungal_trans"/>
    <property type="match status" value="1"/>
</dbReference>
<proteinExistence type="predicted"/>
<dbReference type="InterPro" id="IPR036864">
    <property type="entry name" value="Zn2-C6_fun-type_DNA-bd_sf"/>
</dbReference>
<dbReference type="AlphaFoldDB" id="A0A179F2M5"/>
<dbReference type="RefSeq" id="XP_018137661.1">
    <property type="nucleotide sequence ID" value="XM_018283328.1"/>
</dbReference>
<dbReference type="Proteomes" id="UP000078397">
    <property type="component" value="Unassembled WGS sequence"/>
</dbReference>
<feature type="compositionally biased region" description="Basic and acidic residues" evidence="4">
    <location>
        <begin position="672"/>
        <end position="696"/>
    </location>
</feature>
<dbReference type="CDD" id="cd00067">
    <property type="entry name" value="GAL4"/>
    <property type="match status" value="1"/>
</dbReference>
<dbReference type="GO" id="GO:0006351">
    <property type="term" value="P:DNA-templated transcription"/>
    <property type="evidence" value="ECO:0007669"/>
    <property type="project" value="InterPro"/>
</dbReference>
<dbReference type="PANTHER" id="PTHR31001:SF45">
    <property type="entry name" value="ZN(II)2CYS6 TRANSCRIPTION FACTOR (EUROFUNG)"/>
    <property type="match status" value="1"/>
</dbReference>
<feature type="domain" description="Zn(2)-C6 fungal-type" evidence="5">
    <location>
        <begin position="43"/>
        <end position="72"/>
    </location>
</feature>
<keyword evidence="3" id="KW-0539">Nucleus</keyword>
<dbReference type="GO" id="GO:0008270">
    <property type="term" value="F:zinc ion binding"/>
    <property type="evidence" value="ECO:0007669"/>
    <property type="project" value="InterPro"/>
</dbReference>
<dbReference type="InterPro" id="IPR007219">
    <property type="entry name" value="XnlR_reg_dom"/>
</dbReference>
<dbReference type="GO" id="GO:0005634">
    <property type="term" value="C:nucleus"/>
    <property type="evidence" value="ECO:0007669"/>
    <property type="project" value="UniProtKB-SubCell"/>
</dbReference>
<dbReference type="GO" id="GO:0000981">
    <property type="term" value="F:DNA-binding transcription factor activity, RNA polymerase II-specific"/>
    <property type="evidence" value="ECO:0007669"/>
    <property type="project" value="InterPro"/>
</dbReference>
<reference evidence="6 7" key="1">
    <citation type="journal article" date="2016" name="PLoS Pathog.">
        <title>Biosynthesis of antibiotic leucinostatins in bio-control fungus Purpureocillium lilacinum and their inhibition on phytophthora revealed by genome mining.</title>
        <authorList>
            <person name="Wang G."/>
            <person name="Liu Z."/>
            <person name="Lin R."/>
            <person name="Li E."/>
            <person name="Mao Z."/>
            <person name="Ling J."/>
            <person name="Yang Y."/>
            <person name="Yin W.B."/>
            <person name="Xie B."/>
        </authorList>
    </citation>
    <scope>NUCLEOTIDE SEQUENCE [LARGE SCALE GENOMIC DNA]</scope>
    <source>
        <strain evidence="6">170</strain>
    </source>
</reference>
<dbReference type="CDD" id="cd12148">
    <property type="entry name" value="fungal_TF_MHR"/>
    <property type="match status" value="1"/>
</dbReference>
<sequence>MSSEQAMPGAGFTGSGSAPETLQQSQHPQQPDASMVKLTRGTSCVLCQQRKVRCDKNKPCANCVKAGVECRVVPPQPPRRRKKRLQERELVDRLKKYEALLAENGVKFDAIGHDLRADGPHNEDVDELENDFEGLKTSSETTASPSATSHIDRPGRSIFALHREFRASEQLVHDSSEDEPDESTIHRAFDKMFSNNDGFPFVFSGRQQSTTHYHPSTIHIFQLWQIYIDNVNSLLKITHVPSIQGQIIQASSNLESAPKNIEALMFAIYSMAVTSMEDEDIEKMFNRPKKEVLAQFFEGLQQALLNAGFMRFNDFISLQAYVLYLYAIRWFVDPRQVFCLIGIAVRIAQRMGLHRDPAGFGLPPFEVEQRRRLWWTIVGYDRRIGEMTGSTITALSSGGDCKLPLNVNDSDLHADGKELPTPHNGPTEMLFALTRLEIAMAVSSNSNRDSAKVNPDKPSPSSSSSSSKQSSVPTIRIAGQDSPTYTLDGFCAHIEGTYLQYCDPKIPLHFFTITMTRQTLSKMRVINYLMRMYAGDDDPLKDIERDNLFLLSVQMVEYDNVVHASDSLKQFKWFTAHHFPFPAYMFLVQELRQRCYGPMVERAWEAISSNHKLRGMLNNLHSPMHSAFGRHFVKAWDAHVEACMTNGKEAPSTPPFIAILRERIEMRRRAKMENQPEPEMHQDPFDLPRPGQHESPENVMMTPPSVGAPLGSSAASSIGMGGTPVHDTSDMDWSYLVSNFQPGMSFGGGFNPFQNFGPFGPGQGMNRMGGMGGPGSGPGGMY</sequence>
<dbReference type="OrthoDB" id="2269373at2759"/>
<dbReference type="SUPFAM" id="SSF57701">
    <property type="entry name" value="Zn2/Cys6 DNA-binding domain"/>
    <property type="match status" value="1"/>
</dbReference>
<evidence type="ECO:0000256" key="4">
    <source>
        <dbReference type="SAM" id="MobiDB-lite"/>
    </source>
</evidence>
<evidence type="ECO:0000256" key="3">
    <source>
        <dbReference type="ARBA" id="ARBA00023242"/>
    </source>
</evidence>
<dbReference type="PROSITE" id="PS50048">
    <property type="entry name" value="ZN2_CY6_FUNGAL_2"/>
    <property type="match status" value="1"/>
</dbReference>
<dbReference type="GeneID" id="28847322"/>
<dbReference type="PANTHER" id="PTHR31001">
    <property type="entry name" value="UNCHARACTERIZED TRANSCRIPTIONAL REGULATORY PROTEIN"/>
    <property type="match status" value="1"/>
</dbReference>
<dbReference type="SMART" id="SM00906">
    <property type="entry name" value="Fungal_trans"/>
    <property type="match status" value="1"/>
</dbReference>